<dbReference type="OrthoDB" id="7770213at2"/>
<dbReference type="EMBL" id="CP032509">
    <property type="protein sequence ID" value="AZN70130.1"/>
    <property type="molecule type" value="Genomic_DNA"/>
</dbReference>
<sequence length="222" mass="23905">MFSAFGDLGALRAPLALGYAGLLAASIMPLPAAAQDAPATAVITSDEAKAALPDAERYRLEIENDGLNAQQRQDLGTMLIDTIGDAHFFGAIYAFLPEGSRQLSIHLRRQLHSMEAAEKSALADCDAERSEGDSECYRIGRIVPENWSDDDGSLLSHEATFAFSQNVDALEGPKIVARSRNTTAWAMWSGEDVRQRALDECNEAVEAGGFEPDCEIVIDDGA</sequence>
<accession>A0A3Q8XL78</accession>
<dbReference type="AlphaFoldDB" id="A0A3Q8XL78"/>
<reference evidence="1 2" key="1">
    <citation type="submission" date="2018-09" db="EMBL/GenBank/DDBJ databases">
        <title>Marinorhizobium profundi gen. nov., sp. nov., isolated from a deep-sea sediment sample from the New Britain Trench and proposal of Marinorhizobiaceae fam. nov. in the order Rhizobiales of the class Alphaproteobacteria.</title>
        <authorList>
            <person name="Cao J."/>
        </authorList>
    </citation>
    <scope>NUCLEOTIDE SEQUENCE [LARGE SCALE GENOMIC DNA]</scope>
    <source>
        <strain evidence="1 2">WS11</strain>
    </source>
</reference>
<name>A0A3Q8XL78_9HYPH</name>
<evidence type="ECO:0008006" key="3">
    <source>
        <dbReference type="Google" id="ProtNLM"/>
    </source>
</evidence>
<dbReference type="KEGG" id="abaw:D5400_01555"/>
<evidence type="ECO:0000313" key="2">
    <source>
        <dbReference type="Proteomes" id="UP000268192"/>
    </source>
</evidence>
<evidence type="ECO:0000313" key="1">
    <source>
        <dbReference type="EMBL" id="AZN70130.1"/>
    </source>
</evidence>
<gene>
    <name evidence="1" type="ORF">D5400_01555</name>
</gene>
<protein>
    <recommendedName>
        <fullName evidence="3">DUF4189 domain-containing protein</fullName>
    </recommendedName>
</protein>
<organism evidence="1 2">
    <name type="scientific">Georhizobium profundi</name>
    <dbReference type="NCBI Taxonomy" id="2341112"/>
    <lineage>
        <taxon>Bacteria</taxon>
        <taxon>Pseudomonadati</taxon>
        <taxon>Pseudomonadota</taxon>
        <taxon>Alphaproteobacteria</taxon>
        <taxon>Hyphomicrobiales</taxon>
        <taxon>Rhizobiaceae</taxon>
        <taxon>Georhizobium</taxon>
    </lineage>
</organism>
<dbReference type="Proteomes" id="UP000268192">
    <property type="component" value="Chromosome"/>
</dbReference>
<keyword evidence="2" id="KW-1185">Reference proteome</keyword>
<proteinExistence type="predicted"/>
<dbReference type="RefSeq" id="WP_126006999.1">
    <property type="nucleotide sequence ID" value="NZ_CP032509.1"/>
</dbReference>